<keyword evidence="2" id="KW-1185">Reference proteome</keyword>
<comment type="caution">
    <text evidence="1">The sequence shown here is derived from an EMBL/GenBank/DDBJ whole genome shotgun (WGS) entry which is preliminary data.</text>
</comment>
<dbReference type="EMBL" id="MU858131">
    <property type="protein sequence ID" value="KAK4212269.1"/>
    <property type="molecule type" value="Genomic_DNA"/>
</dbReference>
<evidence type="ECO:0000313" key="1">
    <source>
        <dbReference type="EMBL" id="KAK4212269.1"/>
    </source>
</evidence>
<name>A0AAN6Y423_9PEZI</name>
<sequence>MPESTWRLDGHWIKGTVYPKGSSTPRESNLDLDLCCRLLSTGLTEASMFRLTYIRAPADLAHPDAEQLTTKLSQDKHCSITLCILGEGSLQRALKSYEESAQRTGGLGPVGSELEKHLDALVKQFQDWIMAKNLEPRVREFMTGTLLGRLSWDLMTVISGSLGHTGCWWSLQW</sequence>
<dbReference type="Proteomes" id="UP001301769">
    <property type="component" value="Unassembled WGS sequence"/>
</dbReference>
<proteinExistence type="predicted"/>
<protein>
    <submittedName>
        <fullName evidence="1">Uncharacterized protein</fullName>
    </submittedName>
</protein>
<gene>
    <name evidence="1" type="ORF">QBC37DRAFT_401721</name>
</gene>
<accession>A0AAN6Y423</accession>
<dbReference type="AlphaFoldDB" id="A0AAN6Y423"/>
<reference evidence="1" key="1">
    <citation type="journal article" date="2023" name="Mol. Phylogenet. Evol.">
        <title>Genome-scale phylogeny and comparative genomics of the fungal order Sordariales.</title>
        <authorList>
            <person name="Hensen N."/>
            <person name="Bonometti L."/>
            <person name="Westerberg I."/>
            <person name="Brannstrom I.O."/>
            <person name="Guillou S."/>
            <person name="Cros-Aarteil S."/>
            <person name="Calhoun S."/>
            <person name="Haridas S."/>
            <person name="Kuo A."/>
            <person name="Mondo S."/>
            <person name="Pangilinan J."/>
            <person name="Riley R."/>
            <person name="LaButti K."/>
            <person name="Andreopoulos B."/>
            <person name="Lipzen A."/>
            <person name="Chen C."/>
            <person name="Yan M."/>
            <person name="Daum C."/>
            <person name="Ng V."/>
            <person name="Clum A."/>
            <person name="Steindorff A."/>
            <person name="Ohm R.A."/>
            <person name="Martin F."/>
            <person name="Silar P."/>
            <person name="Natvig D.O."/>
            <person name="Lalanne C."/>
            <person name="Gautier V."/>
            <person name="Ament-Velasquez S.L."/>
            <person name="Kruys A."/>
            <person name="Hutchinson M.I."/>
            <person name="Powell A.J."/>
            <person name="Barry K."/>
            <person name="Miller A.N."/>
            <person name="Grigoriev I.V."/>
            <person name="Debuchy R."/>
            <person name="Gladieux P."/>
            <person name="Hiltunen Thoren M."/>
            <person name="Johannesson H."/>
        </authorList>
    </citation>
    <scope>NUCLEOTIDE SEQUENCE</scope>
    <source>
        <strain evidence="1">PSN293</strain>
    </source>
</reference>
<reference evidence="1" key="2">
    <citation type="submission" date="2023-05" db="EMBL/GenBank/DDBJ databases">
        <authorList>
            <consortium name="Lawrence Berkeley National Laboratory"/>
            <person name="Steindorff A."/>
            <person name="Hensen N."/>
            <person name="Bonometti L."/>
            <person name="Westerberg I."/>
            <person name="Brannstrom I.O."/>
            <person name="Guillou S."/>
            <person name="Cros-Aarteil S."/>
            <person name="Calhoun S."/>
            <person name="Haridas S."/>
            <person name="Kuo A."/>
            <person name="Mondo S."/>
            <person name="Pangilinan J."/>
            <person name="Riley R."/>
            <person name="Labutti K."/>
            <person name="Andreopoulos B."/>
            <person name="Lipzen A."/>
            <person name="Chen C."/>
            <person name="Yanf M."/>
            <person name="Daum C."/>
            <person name="Ng V."/>
            <person name="Clum A."/>
            <person name="Ohm R."/>
            <person name="Martin F."/>
            <person name="Silar P."/>
            <person name="Natvig D."/>
            <person name="Lalanne C."/>
            <person name="Gautier V."/>
            <person name="Ament-Velasquez S.L."/>
            <person name="Kruys A."/>
            <person name="Hutchinson M.I."/>
            <person name="Powell A.J."/>
            <person name="Barry K."/>
            <person name="Miller A.N."/>
            <person name="Grigoriev I.V."/>
            <person name="Debuchy R."/>
            <person name="Gladieux P."/>
            <person name="Thoren M.H."/>
            <person name="Johannesson H."/>
        </authorList>
    </citation>
    <scope>NUCLEOTIDE SEQUENCE</scope>
    <source>
        <strain evidence="1">PSN293</strain>
    </source>
</reference>
<evidence type="ECO:0000313" key="2">
    <source>
        <dbReference type="Proteomes" id="UP001301769"/>
    </source>
</evidence>
<organism evidence="1 2">
    <name type="scientific">Rhypophila decipiens</name>
    <dbReference type="NCBI Taxonomy" id="261697"/>
    <lineage>
        <taxon>Eukaryota</taxon>
        <taxon>Fungi</taxon>
        <taxon>Dikarya</taxon>
        <taxon>Ascomycota</taxon>
        <taxon>Pezizomycotina</taxon>
        <taxon>Sordariomycetes</taxon>
        <taxon>Sordariomycetidae</taxon>
        <taxon>Sordariales</taxon>
        <taxon>Naviculisporaceae</taxon>
        <taxon>Rhypophila</taxon>
    </lineage>
</organism>